<keyword evidence="3" id="KW-0812">Transmembrane</keyword>
<organism evidence="5 6">
    <name type="scientific">Candidatus Mediterraneibacter stercoravium</name>
    <dbReference type="NCBI Taxonomy" id="2838685"/>
    <lineage>
        <taxon>Bacteria</taxon>
        <taxon>Bacillati</taxon>
        <taxon>Bacillota</taxon>
        <taxon>Clostridia</taxon>
        <taxon>Lachnospirales</taxon>
        <taxon>Lachnospiraceae</taxon>
        <taxon>Mediterraneibacter</taxon>
    </lineage>
</organism>
<evidence type="ECO:0000256" key="3">
    <source>
        <dbReference type="SAM" id="Phobius"/>
    </source>
</evidence>
<dbReference type="CDD" id="cd05237">
    <property type="entry name" value="UDP_invert_4-6DH_SDR_e"/>
    <property type="match status" value="1"/>
</dbReference>
<gene>
    <name evidence="5" type="ORF">H9723_06810</name>
</gene>
<accession>A0A9D2G9X3</accession>
<keyword evidence="3" id="KW-0472">Membrane</keyword>
<comment type="caution">
    <text evidence="5">The sequence shown here is derived from an EMBL/GenBank/DDBJ whole genome shotgun (WGS) entry which is preliminary data.</text>
</comment>
<dbReference type="AlphaFoldDB" id="A0A9D2G9X3"/>
<feature type="compositionally biased region" description="Basic and acidic residues" evidence="2">
    <location>
        <begin position="632"/>
        <end position="641"/>
    </location>
</feature>
<dbReference type="Pfam" id="PF13727">
    <property type="entry name" value="CoA_binding_3"/>
    <property type="match status" value="1"/>
</dbReference>
<dbReference type="EMBL" id="DXAY01000159">
    <property type="protein sequence ID" value="HIZ74935.1"/>
    <property type="molecule type" value="Genomic_DNA"/>
</dbReference>
<dbReference type="Gene3D" id="3.40.50.720">
    <property type="entry name" value="NAD(P)-binding Rossmann-like Domain"/>
    <property type="match status" value="2"/>
</dbReference>
<dbReference type="InterPro" id="IPR003869">
    <property type="entry name" value="Polysac_CapD-like"/>
</dbReference>
<dbReference type="SUPFAM" id="SSF53335">
    <property type="entry name" value="S-adenosyl-L-methionine-dependent methyltransferases"/>
    <property type="match status" value="1"/>
</dbReference>
<dbReference type="InterPro" id="IPR036291">
    <property type="entry name" value="NAD(P)-bd_dom_sf"/>
</dbReference>
<feature type="transmembrane region" description="Helical" evidence="3">
    <location>
        <begin position="112"/>
        <end position="134"/>
    </location>
</feature>
<evidence type="ECO:0000313" key="6">
    <source>
        <dbReference type="Proteomes" id="UP000824116"/>
    </source>
</evidence>
<reference evidence="5" key="2">
    <citation type="submission" date="2021-04" db="EMBL/GenBank/DDBJ databases">
        <authorList>
            <person name="Gilroy R."/>
        </authorList>
    </citation>
    <scope>NUCLEOTIDE SEQUENCE</scope>
    <source>
        <strain evidence="5">CHK196-3914</strain>
    </source>
</reference>
<dbReference type="InterPro" id="IPR051203">
    <property type="entry name" value="Polysaccharide_Synthase-Rel"/>
</dbReference>
<feature type="transmembrane region" description="Helical" evidence="3">
    <location>
        <begin position="86"/>
        <end position="106"/>
    </location>
</feature>
<comment type="similarity">
    <text evidence="1">Belongs to the polysaccharide synthase family.</text>
</comment>
<dbReference type="Proteomes" id="UP000824116">
    <property type="component" value="Unassembled WGS sequence"/>
</dbReference>
<dbReference type="PANTHER" id="PTHR43318:SF1">
    <property type="entry name" value="POLYSACCHARIDE BIOSYNTHESIS PROTEIN EPSC-RELATED"/>
    <property type="match status" value="1"/>
</dbReference>
<protein>
    <submittedName>
        <fullName evidence="5">Polysaccharide biosynthesis protein</fullName>
    </submittedName>
</protein>
<reference evidence="5" key="1">
    <citation type="journal article" date="2021" name="PeerJ">
        <title>Extensive microbial diversity within the chicken gut microbiome revealed by metagenomics and culture.</title>
        <authorList>
            <person name="Gilroy R."/>
            <person name="Ravi A."/>
            <person name="Getino M."/>
            <person name="Pursley I."/>
            <person name="Horton D.L."/>
            <person name="Alikhan N.F."/>
            <person name="Baker D."/>
            <person name="Gharbi K."/>
            <person name="Hall N."/>
            <person name="Watson M."/>
            <person name="Adriaenssens E.M."/>
            <person name="Foster-Nyarko E."/>
            <person name="Jarju S."/>
            <person name="Secka A."/>
            <person name="Antonio M."/>
            <person name="Oren A."/>
            <person name="Chaudhuri R.R."/>
            <person name="La Ragione R."/>
            <person name="Hildebrand F."/>
            <person name="Pallen M.J."/>
        </authorList>
    </citation>
    <scope>NUCLEOTIDE SEQUENCE</scope>
    <source>
        <strain evidence="5">CHK196-3914</strain>
    </source>
</reference>
<feature type="transmembrane region" description="Helical" evidence="3">
    <location>
        <begin position="12"/>
        <end position="36"/>
    </location>
</feature>
<feature type="region of interest" description="Disordered" evidence="2">
    <location>
        <begin position="632"/>
        <end position="663"/>
    </location>
</feature>
<feature type="compositionally biased region" description="Acidic residues" evidence="2">
    <location>
        <begin position="654"/>
        <end position="663"/>
    </location>
</feature>
<dbReference type="PANTHER" id="PTHR43318">
    <property type="entry name" value="UDP-N-ACETYLGLUCOSAMINE 4,6-DEHYDRATASE"/>
    <property type="match status" value="1"/>
</dbReference>
<dbReference type="Pfam" id="PF02719">
    <property type="entry name" value="Polysacc_synt_2"/>
    <property type="match status" value="1"/>
</dbReference>
<proteinExistence type="inferred from homology"/>
<evidence type="ECO:0000313" key="5">
    <source>
        <dbReference type="EMBL" id="HIZ74935.1"/>
    </source>
</evidence>
<feature type="domain" description="Polysaccharide biosynthesis protein CapD-like" evidence="4">
    <location>
        <begin position="294"/>
        <end position="575"/>
    </location>
</feature>
<name>A0A9D2G9X3_9FIRM</name>
<keyword evidence="3" id="KW-1133">Transmembrane helix</keyword>
<evidence type="ECO:0000259" key="4">
    <source>
        <dbReference type="Pfam" id="PF02719"/>
    </source>
</evidence>
<evidence type="ECO:0000256" key="1">
    <source>
        <dbReference type="ARBA" id="ARBA00007430"/>
    </source>
</evidence>
<dbReference type="InterPro" id="IPR029063">
    <property type="entry name" value="SAM-dependent_MTases_sf"/>
</dbReference>
<dbReference type="SUPFAM" id="SSF51735">
    <property type="entry name" value="NAD(P)-binding Rossmann-fold domains"/>
    <property type="match status" value="1"/>
</dbReference>
<sequence length="663" mass="75134">MRKWLKKWDLSAIYKVFLVLLDIAFINISSFLALWLRFNMHLSEIPPEYYTSVRDMAVPNTVVTLIVFAFFKLYTSLWRYASIKELVNVIEACAICMLLNVLGYYLTYRPIYRSYFILYGAALFLLTCMSRFSYRLLRLLYRSNLHGAHMRNTMIIGAGEACNVVMKELELSSELDAKLCCIIDDNPRKHGTYIHGVKIVGGRETIQENARKYGITEIIVAIPSAPKCEQRKILEICQKVPNCELKILPGVYQLVNGEVTVSKLRQVEIEDLLGREPIQITTEKIGRYVSDKVVLVTGGGGSIGSELCRQIAANGVRQLIIFDIYENNAYEIQQELKTKYPYLDLVVLIGSVRNGRKVNSVFAKYRPDIVYHAAAHKHVPLMEDSPNEAIKNNVFGTYKVALAADRFGVQKFVLISTDKAVNPTNIMGASKRMCEMIIQMFNNHSKTEYVAVRFGNVLGSNGSVIPLFKKQIEAGGPVTVTHPDIIRYFMTIPEAVSLVLQAGASAKGGEIFVLDMGQPVKIADLARNLIRLSGYVPDRDIEIKYTGLRPGEKLYEELLMDEEGLQATENELIHIGKPIEFDEKEFIKNLEDLYREAYAETNEMKKIVHRIVPTYHLREADIERDRKIQESLHDEFPDHNSELPSAFLNQSVADSEEASGNES</sequence>
<evidence type="ECO:0000256" key="2">
    <source>
        <dbReference type="SAM" id="MobiDB-lite"/>
    </source>
</evidence>